<name>A0A2D0N199_FLAN2</name>
<dbReference type="GO" id="GO:0016773">
    <property type="term" value="F:phosphotransferase activity, alcohol group as acceptor"/>
    <property type="evidence" value="ECO:0007669"/>
    <property type="project" value="InterPro"/>
</dbReference>
<keyword evidence="3 4" id="KW-0418">Kinase</keyword>
<dbReference type="GO" id="GO:0005975">
    <property type="term" value="P:carbohydrate metabolic process"/>
    <property type="evidence" value="ECO:0007669"/>
    <property type="project" value="InterPro"/>
</dbReference>
<dbReference type="PROSITE" id="PS00933">
    <property type="entry name" value="FGGY_KINASES_1"/>
    <property type="match status" value="1"/>
</dbReference>
<evidence type="ECO:0000256" key="3">
    <source>
        <dbReference type="ARBA" id="ARBA00022777"/>
    </source>
</evidence>
<evidence type="ECO:0000256" key="1">
    <source>
        <dbReference type="ARBA" id="ARBA00009156"/>
    </source>
</evidence>
<evidence type="ECO:0000259" key="6">
    <source>
        <dbReference type="Pfam" id="PF02782"/>
    </source>
</evidence>
<dbReference type="EMBL" id="PDUD01000042">
    <property type="protein sequence ID" value="PHN02311.1"/>
    <property type="molecule type" value="Genomic_DNA"/>
</dbReference>
<dbReference type="PANTHER" id="PTHR43095">
    <property type="entry name" value="SUGAR KINASE"/>
    <property type="match status" value="1"/>
</dbReference>
<dbReference type="InterPro" id="IPR050406">
    <property type="entry name" value="FGGY_Carb_Kinase"/>
</dbReference>
<keyword evidence="2 4" id="KW-0808">Transferase</keyword>
<dbReference type="GO" id="GO:0016301">
    <property type="term" value="F:kinase activity"/>
    <property type="evidence" value="ECO:0007669"/>
    <property type="project" value="UniProtKB-KW"/>
</dbReference>
<dbReference type="PANTHER" id="PTHR43095:SF2">
    <property type="entry name" value="GLUCONOKINASE"/>
    <property type="match status" value="1"/>
</dbReference>
<reference evidence="7 8" key="1">
    <citation type="submission" date="2017-10" db="EMBL/GenBank/DDBJ databases">
        <title>The draft genome sequence of Lewinella nigricans NBRC 102662.</title>
        <authorList>
            <person name="Wang K."/>
        </authorList>
    </citation>
    <scope>NUCLEOTIDE SEQUENCE [LARGE SCALE GENOMIC DNA]</scope>
    <source>
        <strain evidence="7 8">NBRC 102662</strain>
    </source>
</reference>
<sequence length="486" mass="53762">MQTASELYFIGLDIGTSSAKAVAFRTDGTIVDQSSAAYDLQQPEPDAAVQDADTVLQATLDSLRQLRKKLDREPAAIGLSSAMHSLLAIDRSGRPVSKLITWADGRARPYAEQLRGTETGKFIYRHSGTPIHAMTPLCKLAWMRRQHPDIFSRAEYFVGIKDYLLHHCFGQWLIDHSLASATGLFDLRRRQWIPEALEYTQIKADRLPEAVPVHRVLQDLRKTVAEDLGLAPDTPWVIGASDGCLANLGAGILDGQEAVLTIGTSGAIRMTVNEAVYDPEERLFCYILDEERYVIGGPTNNGGVVWEWFCEQFYPEQPMDGVFDRVSRVPPGAEGLLFLPYLYGERAPVWDASAKGHFWGIEAHHSRDHFARAVLEGICLNLFQITEALETVGGTIERIHANGGFTQSPVWVQILADVMGKEIVIGASPQASAWGAAIMAMESTGHTAAPKAQTRNEVFAPDADRHRVYRELFKQFKGIYPSAKVS</sequence>
<dbReference type="CDD" id="cd07770">
    <property type="entry name" value="ASKHA_NBD_FGGY_GntK"/>
    <property type="match status" value="1"/>
</dbReference>
<evidence type="ECO:0000259" key="5">
    <source>
        <dbReference type="Pfam" id="PF00370"/>
    </source>
</evidence>
<evidence type="ECO:0000256" key="4">
    <source>
        <dbReference type="RuleBase" id="RU003733"/>
    </source>
</evidence>
<dbReference type="Pfam" id="PF02782">
    <property type="entry name" value="FGGY_C"/>
    <property type="match status" value="1"/>
</dbReference>
<organism evidence="7 8">
    <name type="scientific">Flavilitoribacter nigricans (strain ATCC 23147 / DSM 23189 / NBRC 102662 / NCIMB 1420 / SS-2)</name>
    <name type="common">Lewinella nigricans</name>
    <dbReference type="NCBI Taxonomy" id="1122177"/>
    <lineage>
        <taxon>Bacteria</taxon>
        <taxon>Pseudomonadati</taxon>
        <taxon>Bacteroidota</taxon>
        <taxon>Saprospiria</taxon>
        <taxon>Saprospirales</taxon>
        <taxon>Lewinellaceae</taxon>
        <taxon>Flavilitoribacter</taxon>
    </lineage>
</organism>
<dbReference type="Gene3D" id="3.30.420.40">
    <property type="match status" value="2"/>
</dbReference>
<dbReference type="InterPro" id="IPR043129">
    <property type="entry name" value="ATPase_NBD"/>
</dbReference>
<proteinExistence type="inferred from homology"/>
<dbReference type="InterPro" id="IPR000577">
    <property type="entry name" value="Carb_kinase_FGGY"/>
</dbReference>
<feature type="domain" description="Carbohydrate kinase FGGY C-terminal" evidence="6">
    <location>
        <begin position="259"/>
        <end position="441"/>
    </location>
</feature>
<dbReference type="SUPFAM" id="SSF53067">
    <property type="entry name" value="Actin-like ATPase domain"/>
    <property type="match status" value="2"/>
</dbReference>
<keyword evidence="8" id="KW-1185">Reference proteome</keyword>
<accession>A0A2D0N199</accession>
<comment type="similarity">
    <text evidence="1 4">Belongs to the FGGY kinase family.</text>
</comment>
<dbReference type="Proteomes" id="UP000223913">
    <property type="component" value="Unassembled WGS sequence"/>
</dbReference>
<evidence type="ECO:0000256" key="2">
    <source>
        <dbReference type="ARBA" id="ARBA00022679"/>
    </source>
</evidence>
<comment type="caution">
    <text evidence="7">The sequence shown here is derived from an EMBL/GenBank/DDBJ whole genome shotgun (WGS) entry which is preliminary data.</text>
</comment>
<dbReference type="PIRSF" id="PIRSF000538">
    <property type="entry name" value="GlpK"/>
    <property type="match status" value="1"/>
</dbReference>
<protein>
    <submittedName>
        <fullName evidence="7">Gluconate kinase</fullName>
    </submittedName>
</protein>
<dbReference type="RefSeq" id="WP_099154339.1">
    <property type="nucleotide sequence ID" value="NZ_PDUD01000042.1"/>
</dbReference>
<evidence type="ECO:0000313" key="8">
    <source>
        <dbReference type="Proteomes" id="UP000223913"/>
    </source>
</evidence>
<dbReference type="Pfam" id="PF00370">
    <property type="entry name" value="FGGY_N"/>
    <property type="match status" value="1"/>
</dbReference>
<dbReference type="InterPro" id="IPR018485">
    <property type="entry name" value="FGGY_C"/>
</dbReference>
<gene>
    <name evidence="7" type="ORF">CRP01_32970</name>
</gene>
<dbReference type="InterPro" id="IPR018484">
    <property type="entry name" value="FGGY_N"/>
</dbReference>
<dbReference type="PROSITE" id="PS00445">
    <property type="entry name" value="FGGY_KINASES_2"/>
    <property type="match status" value="1"/>
</dbReference>
<dbReference type="AlphaFoldDB" id="A0A2D0N199"/>
<dbReference type="OrthoDB" id="9805576at2"/>
<dbReference type="InterPro" id="IPR018483">
    <property type="entry name" value="Carb_kinase_FGGY_CS"/>
</dbReference>
<evidence type="ECO:0000313" key="7">
    <source>
        <dbReference type="EMBL" id="PHN02311.1"/>
    </source>
</evidence>
<feature type="domain" description="Carbohydrate kinase FGGY N-terminal" evidence="5">
    <location>
        <begin position="8"/>
        <end position="249"/>
    </location>
</feature>